<gene>
    <name evidence="5" type="ORF">KDL28_01125</name>
</gene>
<evidence type="ECO:0000256" key="3">
    <source>
        <dbReference type="ARBA" id="ARBA00023163"/>
    </source>
</evidence>
<evidence type="ECO:0000259" key="4">
    <source>
        <dbReference type="PROSITE" id="PS50932"/>
    </source>
</evidence>
<evidence type="ECO:0000256" key="1">
    <source>
        <dbReference type="ARBA" id="ARBA00023015"/>
    </source>
</evidence>
<dbReference type="Pfam" id="PF13377">
    <property type="entry name" value="Peripla_BP_3"/>
    <property type="match status" value="1"/>
</dbReference>
<dbReference type="SMART" id="SM00354">
    <property type="entry name" value="HTH_LACI"/>
    <property type="match status" value="1"/>
</dbReference>
<keyword evidence="6" id="KW-1185">Reference proteome</keyword>
<dbReference type="PROSITE" id="PS50932">
    <property type="entry name" value="HTH_LACI_2"/>
    <property type="match status" value="1"/>
</dbReference>
<dbReference type="GO" id="GO:0003677">
    <property type="term" value="F:DNA binding"/>
    <property type="evidence" value="ECO:0007669"/>
    <property type="project" value="UniProtKB-KW"/>
</dbReference>
<dbReference type="PANTHER" id="PTHR30146:SF109">
    <property type="entry name" value="HTH-TYPE TRANSCRIPTIONAL REGULATOR GALS"/>
    <property type="match status" value="1"/>
</dbReference>
<keyword evidence="2 5" id="KW-0238">DNA-binding</keyword>
<name>A0ABT0ZSF3_9PSEU</name>
<feature type="domain" description="HTH lacI-type" evidence="4">
    <location>
        <begin position="1"/>
        <end position="53"/>
    </location>
</feature>
<dbReference type="CDD" id="cd06293">
    <property type="entry name" value="PBP1_LacI-like"/>
    <property type="match status" value="1"/>
</dbReference>
<dbReference type="Proteomes" id="UP001165283">
    <property type="component" value="Unassembled WGS sequence"/>
</dbReference>
<evidence type="ECO:0000256" key="2">
    <source>
        <dbReference type="ARBA" id="ARBA00023125"/>
    </source>
</evidence>
<accession>A0ABT0ZSF3</accession>
<evidence type="ECO:0000313" key="6">
    <source>
        <dbReference type="Proteomes" id="UP001165283"/>
    </source>
</evidence>
<dbReference type="PROSITE" id="PS00356">
    <property type="entry name" value="HTH_LACI_1"/>
    <property type="match status" value="1"/>
</dbReference>
<dbReference type="InterPro" id="IPR000843">
    <property type="entry name" value="HTH_LacI"/>
</dbReference>
<dbReference type="Pfam" id="PF00356">
    <property type="entry name" value="LacI"/>
    <property type="match status" value="1"/>
</dbReference>
<dbReference type="Gene3D" id="1.10.260.40">
    <property type="entry name" value="lambda repressor-like DNA-binding domains"/>
    <property type="match status" value="1"/>
</dbReference>
<dbReference type="CDD" id="cd01392">
    <property type="entry name" value="HTH_LacI"/>
    <property type="match status" value="1"/>
</dbReference>
<dbReference type="InterPro" id="IPR028082">
    <property type="entry name" value="Peripla_BP_I"/>
</dbReference>
<dbReference type="InterPro" id="IPR010982">
    <property type="entry name" value="Lambda_DNA-bd_dom_sf"/>
</dbReference>
<proteinExistence type="predicted"/>
<keyword evidence="3" id="KW-0804">Transcription</keyword>
<evidence type="ECO:0000313" key="5">
    <source>
        <dbReference type="EMBL" id="MCO1653649.1"/>
    </source>
</evidence>
<dbReference type="InterPro" id="IPR046335">
    <property type="entry name" value="LacI/GalR-like_sensor"/>
</dbReference>
<comment type="caution">
    <text evidence="5">The sequence shown here is derived from an EMBL/GenBank/DDBJ whole genome shotgun (WGS) entry which is preliminary data.</text>
</comment>
<sequence>MKDVAARAGVSLGTVSNVLNHPELVSERTRRRVQSAIDALGFVRNESARQLRGGGSRTVAYVVFDAANPFFTDVAAGAQAATDAAGLALFLCNSGEDRERQAAYLDLLEQQRVEGVLITPVDPADPRLAALARRGTPVVLVDRGAGPEHCSVTVDDVLGGDLAATHLLDLGHRRIAFVGGPRSIGQVADRITGAERAIARGGGEPLTVLETEKLNIAEGRRAGERFLGLPAARRPTAAFCANDLLALGLLQQLVHLGLRVPQDVAIVGYDDIEFAAAAAVPLTSVAQPRQRLGRTAAELLLDEARGPAGHTHQHILFAPELVVRASTGLHRAATVA</sequence>
<dbReference type="SUPFAM" id="SSF53822">
    <property type="entry name" value="Periplasmic binding protein-like I"/>
    <property type="match status" value="1"/>
</dbReference>
<dbReference type="Gene3D" id="3.40.50.2300">
    <property type="match status" value="2"/>
</dbReference>
<keyword evidence="1" id="KW-0805">Transcription regulation</keyword>
<organism evidence="5 6">
    <name type="scientific">Pseudonocardia humida</name>
    <dbReference type="NCBI Taxonomy" id="2800819"/>
    <lineage>
        <taxon>Bacteria</taxon>
        <taxon>Bacillati</taxon>
        <taxon>Actinomycetota</taxon>
        <taxon>Actinomycetes</taxon>
        <taxon>Pseudonocardiales</taxon>
        <taxon>Pseudonocardiaceae</taxon>
        <taxon>Pseudonocardia</taxon>
    </lineage>
</organism>
<protein>
    <submittedName>
        <fullName evidence="5">LacI family DNA-binding transcriptional regulator</fullName>
    </submittedName>
</protein>
<reference evidence="5" key="1">
    <citation type="submission" date="2021-04" db="EMBL/GenBank/DDBJ databases">
        <title>Pseudonocardia sp. nov., isolated from sandy soil of mangrove forest.</title>
        <authorList>
            <person name="Zan Z."/>
            <person name="Huang R."/>
            <person name="Liu W."/>
        </authorList>
    </citation>
    <scope>NUCLEOTIDE SEQUENCE</scope>
    <source>
        <strain evidence="5">S2-4</strain>
    </source>
</reference>
<dbReference type="RefSeq" id="WP_252435292.1">
    <property type="nucleotide sequence ID" value="NZ_JAGSOV010000005.1"/>
</dbReference>
<dbReference type="SUPFAM" id="SSF47413">
    <property type="entry name" value="lambda repressor-like DNA-binding domains"/>
    <property type="match status" value="1"/>
</dbReference>
<dbReference type="PANTHER" id="PTHR30146">
    <property type="entry name" value="LACI-RELATED TRANSCRIPTIONAL REPRESSOR"/>
    <property type="match status" value="1"/>
</dbReference>
<dbReference type="EMBL" id="JAGSOV010000005">
    <property type="protein sequence ID" value="MCO1653649.1"/>
    <property type="molecule type" value="Genomic_DNA"/>
</dbReference>